<protein>
    <submittedName>
        <fullName evidence="1">Uncharacterized protein</fullName>
    </submittedName>
</protein>
<accession>A0ABQ2GWT3</accession>
<reference evidence="2" key="1">
    <citation type="journal article" date="2019" name="Int. J. Syst. Evol. Microbiol.">
        <title>The Global Catalogue of Microorganisms (GCM) 10K type strain sequencing project: providing services to taxonomists for standard genome sequencing and annotation.</title>
        <authorList>
            <consortium name="The Broad Institute Genomics Platform"/>
            <consortium name="The Broad Institute Genome Sequencing Center for Infectious Disease"/>
            <person name="Wu L."/>
            <person name="Ma J."/>
        </authorList>
    </citation>
    <scope>NUCLEOTIDE SEQUENCE [LARGE SCALE GENOMIC DNA]</scope>
    <source>
        <strain evidence="2">JCM 13501</strain>
    </source>
</reference>
<comment type="caution">
    <text evidence="1">The sequence shown here is derived from an EMBL/GenBank/DDBJ whole genome shotgun (WGS) entry which is preliminary data.</text>
</comment>
<gene>
    <name evidence="1" type="ORF">GCM10009425_28180</name>
</gene>
<dbReference type="Proteomes" id="UP000616499">
    <property type="component" value="Unassembled WGS sequence"/>
</dbReference>
<keyword evidence="2" id="KW-1185">Reference proteome</keyword>
<evidence type="ECO:0000313" key="2">
    <source>
        <dbReference type="Proteomes" id="UP000616499"/>
    </source>
</evidence>
<dbReference type="EMBL" id="BMNW01000006">
    <property type="protein sequence ID" value="GGM15636.1"/>
    <property type="molecule type" value="Genomic_DNA"/>
</dbReference>
<name>A0ABQ2GWT3_9PSED</name>
<organism evidence="1 2">
    <name type="scientific">Pseudomonas asuensis</name>
    <dbReference type="NCBI Taxonomy" id="1825787"/>
    <lineage>
        <taxon>Bacteria</taxon>
        <taxon>Pseudomonadati</taxon>
        <taxon>Pseudomonadota</taxon>
        <taxon>Gammaproteobacteria</taxon>
        <taxon>Pseudomonadales</taxon>
        <taxon>Pseudomonadaceae</taxon>
        <taxon>Pseudomonas</taxon>
    </lineage>
</organism>
<proteinExistence type="predicted"/>
<evidence type="ECO:0000313" key="1">
    <source>
        <dbReference type="EMBL" id="GGM15636.1"/>
    </source>
</evidence>
<sequence length="76" mass="8387">MPVGTELDMANAGPAVASRLARNRNDIFEHMVMNSNPINVATKWPMCRCIREQGQGKCAGIGTNVWHGKVRALKEH</sequence>